<dbReference type="EMBL" id="BARV01022395">
    <property type="protein sequence ID" value="GAI19826.1"/>
    <property type="molecule type" value="Genomic_DNA"/>
</dbReference>
<name>X1MP57_9ZZZZ</name>
<organism evidence="1">
    <name type="scientific">marine sediment metagenome</name>
    <dbReference type="NCBI Taxonomy" id="412755"/>
    <lineage>
        <taxon>unclassified sequences</taxon>
        <taxon>metagenomes</taxon>
        <taxon>ecological metagenomes</taxon>
    </lineage>
</organism>
<proteinExistence type="predicted"/>
<sequence length="116" mass="13485">MERKTKIAVDLDGTISEYPEFFKLFTKAMSQAGCRIYILTDRPPGTEEMVAEQLQSYGITYDVMKITSEKSDYILKEGIGVLFDDVDQYFLDLPAEVAVFKIRQKYNFDFAKKKWI</sequence>
<protein>
    <submittedName>
        <fullName evidence="1">Uncharacterized protein</fullName>
    </submittedName>
</protein>
<evidence type="ECO:0000313" key="1">
    <source>
        <dbReference type="EMBL" id="GAI19826.1"/>
    </source>
</evidence>
<dbReference type="AlphaFoldDB" id="X1MP57"/>
<dbReference type="Gene3D" id="3.40.50.1000">
    <property type="entry name" value="HAD superfamily/HAD-like"/>
    <property type="match status" value="1"/>
</dbReference>
<dbReference type="InterPro" id="IPR023214">
    <property type="entry name" value="HAD_sf"/>
</dbReference>
<dbReference type="InterPro" id="IPR036412">
    <property type="entry name" value="HAD-like_sf"/>
</dbReference>
<comment type="caution">
    <text evidence="1">The sequence shown here is derived from an EMBL/GenBank/DDBJ whole genome shotgun (WGS) entry which is preliminary data.</text>
</comment>
<dbReference type="SUPFAM" id="SSF56784">
    <property type="entry name" value="HAD-like"/>
    <property type="match status" value="1"/>
</dbReference>
<reference evidence="1" key="1">
    <citation type="journal article" date="2014" name="Front. Microbiol.">
        <title>High frequency of phylogenetically diverse reductive dehalogenase-homologous genes in deep subseafloor sedimentary metagenomes.</title>
        <authorList>
            <person name="Kawai M."/>
            <person name="Futagami T."/>
            <person name="Toyoda A."/>
            <person name="Takaki Y."/>
            <person name="Nishi S."/>
            <person name="Hori S."/>
            <person name="Arai W."/>
            <person name="Tsubouchi T."/>
            <person name="Morono Y."/>
            <person name="Uchiyama I."/>
            <person name="Ito T."/>
            <person name="Fujiyama A."/>
            <person name="Inagaki F."/>
            <person name="Takami H."/>
        </authorList>
    </citation>
    <scope>NUCLEOTIDE SEQUENCE</scope>
    <source>
        <strain evidence="1">Expedition CK06-06</strain>
    </source>
</reference>
<accession>X1MP57</accession>
<gene>
    <name evidence="1" type="ORF">S06H3_36939</name>
</gene>